<sequence length="862" mass="98371">MKFIFSIFLLLATFQFQAQDYFLQDKGPFDPDIPSPEVFLGYSVGSHHTRHDQIVAYLTKLAEVSDRAEILQYGKTYEHRPLVMLNVSNPDHLENLSELQKKHLQSTDPNSNVDVSELPVFINLGYNVHGNEPSSSEAALLSAYILVASEHADIQKFRNEAVIMIDPTINPDGRDRHTQWANMFKGDPLVADPADAEHNERWPGGRTNHYWFDLNRDWLLGIHPESRGKLNWYHEWYPNVVTDFHEMGTNSTYFFEPMKANASKDPIMPAENYTTLNDKFAEYYVEALDAIGSFYFTKEVFDGTYPGYGSSYPDLQGGLGILFEQASSRGHVQETPTGEITFAFTIRNQLTSSLATVKAAVENKDLLYDYQKRFFKSAISNADKSKVEGYVFGDDYDENRTKAFIDKLLLHRIKLYELEESVKTKGKTFSPGNAYYVPTRQPQYRMVQTMFETYEEYTDSVFYDASAWSLVNFYNLEYAPLKKAAKKGKEVTREDLKLKNIEVEKSNYAYLVDWNAYNSPALLWRLQNAGANVLSAFKPFSLSIKGKQKDFDYGTLVIPVSQQRISGDSLYNLVRNAANEYSVEVSSATTGYSKSGVDLGSRYINTLEKPEAFMLVEDGVSSYEAGEVWHLLDTRVDMPISKIPMRNFENINWERYNTMVMVSGSYKQLDSTDHQKIKNWVSSGNTLITIRNASEWAIKNKIVKERLLEEEEDKESDEETEEKKDKKIERKPYVEASENIGKKSVGGAIFEVDLDLTHPLAFGYQREKLPVYRNSSVWIAPSESPYATVAKYTDDPHIDGFITDKNLNEFLKPSASLIVSKLGKGRVVLFADNPNFRGSWYGTNRLFLNALFLGQHIDVPSE</sequence>
<evidence type="ECO:0000256" key="2">
    <source>
        <dbReference type="SAM" id="SignalP"/>
    </source>
</evidence>
<evidence type="ECO:0000259" key="3">
    <source>
        <dbReference type="PROSITE" id="PS52035"/>
    </source>
</evidence>
<comment type="similarity">
    <text evidence="1">Belongs to the peptidase M14 family.</text>
</comment>
<keyword evidence="4" id="KW-0645">Protease</keyword>
<dbReference type="Gene3D" id="3.40.630.10">
    <property type="entry name" value="Zn peptidases"/>
    <property type="match status" value="1"/>
</dbReference>
<keyword evidence="5" id="KW-1185">Reference proteome</keyword>
<proteinExistence type="inferred from homology"/>
<keyword evidence="4" id="KW-0121">Carboxypeptidase</keyword>
<reference evidence="5" key="1">
    <citation type="submission" date="2023-07" db="EMBL/GenBank/DDBJ databases">
        <title>Novel species isolated from saline lakes on Tibetan Plateau.</title>
        <authorList>
            <person name="Lu H."/>
        </authorList>
    </citation>
    <scope>NUCLEOTIDE SEQUENCE [LARGE SCALE GENOMIC DNA]</scope>
    <source>
        <strain evidence="5">CAK8W</strain>
    </source>
</reference>
<evidence type="ECO:0000313" key="4">
    <source>
        <dbReference type="EMBL" id="MBZ9779572.1"/>
    </source>
</evidence>
<dbReference type="Proteomes" id="UP001199314">
    <property type="component" value="Unassembled WGS sequence"/>
</dbReference>
<feature type="domain" description="Peptidase M14" evidence="3">
    <location>
        <begin position="46"/>
        <end position="364"/>
    </location>
</feature>
<name>A0ABS7XKQ4_9FLAO</name>
<dbReference type="RefSeq" id="WP_224461908.1">
    <property type="nucleotide sequence ID" value="NZ_JAIQZE010000013.1"/>
</dbReference>
<feature type="chain" id="PRO_5047095356" evidence="2">
    <location>
        <begin position="19"/>
        <end position="862"/>
    </location>
</feature>
<dbReference type="InterPro" id="IPR029062">
    <property type="entry name" value="Class_I_gatase-like"/>
</dbReference>
<dbReference type="PROSITE" id="PS52035">
    <property type="entry name" value="PEPTIDASE_M14"/>
    <property type="match status" value="1"/>
</dbReference>
<dbReference type="InterPro" id="IPR000834">
    <property type="entry name" value="Peptidase_M14"/>
</dbReference>
<organism evidence="4 5">
    <name type="scientific">Psychroflexus longus</name>
    <dbReference type="NCBI Taxonomy" id="2873596"/>
    <lineage>
        <taxon>Bacteria</taxon>
        <taxon>Pseudomonadati</taxon>
        <taxon>Bacteroidota</taxon>
        <taxon>Flavobacteriia</taxon>
        <taxon>Flavobacteriales</taxon>
        <taxon>Flavobacteriaceae</taxon>
        <taxon>Psychroflexus</taxon>
    </lineage>
</organism>
<feature type="active site" description="Proton donor/acceptor" evidence="1">
    <location>
        <position position="339"/>
    </location>
</feature>
<accession>A0ABS7XKQ4</accession>
<dbReference type="SMART" id="SM00631">
    <property type="entry name" value="Zn_pept"/>
    <property type="match status" value="1"/>
</dbReference>
<evidence type="ECO:0000313" key="5">
    <source>
        <dbReference type="Proteomes" id="UP001199314"/>
    </source>
</evidence>
<comment type="caution">
    <text evidence="4">The sequence shown here is derived from an EMBL/GenBank/DDBJ whole genome shotgun (WGS) entry which is preliminary data.</text>
</comment>
<dbReference type="SUPFAM" id="SSF52317">
    <property type="entry name" value="Class I glutamine amidotransferase-like"/>
    <property type="match status" value="1"/>
</dbReference>
<dbReference type="SUPFAM" id="SSF53187">
    <property type="entry name" value="Zn-dependent exopeptidases"/>
    <property type="match status" value="1"/>
</dbReference>
<dbReference type="Pfam" id="PF00246">
    <property type="entry name" value="Peptidase_M14"/>
    <property type="match status" value="1"/>
</dbReference>
<dbReference type="EMBL" id="JAIQZE010000013">
    <property type="protein sequence ID" value="MBZ9779572.1"/>
    <property type="molecule type" value="Genomic_DNA"/>
</dbReference>
<evidence type="ECO:0000256" key="1">
    <source>
        <dbReference type="PROSITE-ProRule" id="PRU01379"/>
    </source>
</evidence>
<keyword evidence="4" id="KW-0378">Hydrolase</keyword>
<gene>
    <name evidence="4" type="ORF">LB452_11635</name>
</gene>
<dbReference type="GO" id="GO:0004180">
    <property type="term" value="F:carboxypeptidase activity"/>
    <property type="evidence" value="ECO:0007669"/>
    <property type="project" value="UniProtKB-KW"/>
</dbReference>
<keyword evidence="2" id="KW-0732">Signal</keyword>
<protein>
    <submittedName>
        <fullName evidence="4">Zinc carboxypeptidase</fullName>
    </submittedName>
</protein>
<feature type="signal peptide" evidence="2">
    <location>
        <begin position="1"/>
        <end position="18"/>
    </location>
</feature>